<dbReference type="Proteomes" id="UP000191931">
    <property type="component" value="Unassembled WGS sequence"/>
</dbReference>
<feature type="transmembrane region" description="Helical" evidence="1">
    <location>
        <begin position="122"/>
        <end position="141"/>
    </location>
</feature>
<accession>A0A1W1HL56</accession>
<sequence length="202" mass="23304">MRLNKVNFIMHLLIFLYLSIPFYSFAVEPAPRISDREIIEKLAKLEAGQEALSMRLSDLRAEMKSDQEALRSEMKAGQEALSMRLSDLRAEMKADQEALRGEMKAGQEALGKRMDDANSTMLVFFSSLVTLIVALFGYIAWDRRTMVKPVIDKVDRLEREILNDLDFHNNDGSLLRRQLRVLREYSRKNSEFAEIMRGAELI</sequence>
<reference evidence="2 3" key="1">
    <citation type="submission" date="2017-03" db="EMBL/GenBank/DDBJ databases">
        <authorList>
            <person name="Afonso C.L."/>
            <person name="Miller P.J."/>
            <person name="Scott M.A."/>
            <person name="Spackman E."/>
            <person name="Goraichik I."/>
            <person name="Dimitrov K.M."/>
            <person name="Suarez D.L."/>
            <person name="Swayne D.E."/>
        </authorList>
    </citation>
    <scope>NUCLEOTIDE SEQUENCE [LARGE SCALE GENOMIC DNA]</scope>
    <source>
        <strain evidence="2">PRJEB14757</strain>
    </source>
</reference>
<evidence type="ECO:0000313" key="3">
    <source>
        <dbReference type="Proteomes" id="UP000191931"/>
    </source>
</evidence>
<dbReference type="AlphaFoldDB" id="A0A1W1HL56"/>
<keyword evidence="3" id="KW-1185">Reference proteome</keyword>
<dbReference type="EMBL" id="FWEV01000338">
    <property type="protein sequence ID" value="SLM33166.1"/>
    <property type="molecule type" value="Genomic_DNA"/>
</dbReference>
<keyword evidence="1" id="KW-0472">Membrane</keyword>
<keyword evidence="1" id="KW-1133">Transmembrane helix</keyword>
<proteinExistence type="predicted"/>
<name>A0A1W1HL56_9BACT</name>
<dbReference type="STRING" id="1246637.MTBBW1_910004"/>
<feature type="transmembrane region" description="Helical" evidence="1">
    <location>
        <begin position="6"/>
        <end position="26"/>
    </location>
</feature>
<dbReference type="RefSeq" id="WP_080803349.1">
    <property type="nucleotide sequence ID" value="NZ_LT828544.1"/>
</dbReference>
<organism evidence="2 3">
    <name type="scientific">Desulfamplus magnetovallimortis</name>
    <dbReference type="NCBI Taxonomy" id="1246637"/>
    <lineage>
        <taxon>Bacteria</taxon>
        <taxon>Pseudomonadati</taxon>
        <taxon>Thermodesulfobacteriota</taxon>
        <taxon>Desulfobacteria</taxon>
        <taxon>Desulfobacterales</taxon>
        <taxon>Desulfobacteraceae</taxon>
        <taxon>Desulfamplus</taxon>
    </lineage>
</organism>
<dbReference type="OrthoDB" id="5419575at2"/>
<evidence type="ECO:0000313" key="2">
    <source>
        <dbReference type="EMBL" id="SLM33166.1"/>
    </source>
</evidence>
<keyword evidence="1" id="KW-0812">Transmembrane</keyword>
<protein>
    <submittedName>
        <fullName evidence="2">Uncharacterized protein</fullName>
    </submittedName>
</protein>
<evidence type="ECO:0000256" key="1">
    <source>
        <dbReference type="SAM" id="Phobius"/>
    </source>
</evidence>
<gene>
    <name evidence="2" type="ORF">MTBBW1_910004</name>
</gene>